<dbReference type="EMBL" id="KV419426">
    <property type="protein sequence ID" value="KZS89667.1"/>
    <property type="molecule type" value="Genomic_DNA"/>
</dbReference>
<dbReference type="PROSITE" id="PS50865">
    <property type="entry name" value="ZF_MYND_2"/>
    <property type="match status" value="1"/>
</dbReference>
<dbReference type="InterPro" id="IPR002893">
    <property type="entry name" value="Znf_MYND"/>
</dbReference>
<evidence type="ECO:0000256" key="4">
    <source>
        <dbReference type="PROSITE-ProRule" id="PRU00134"/>
    </source>
</evidence>
<dbReference type="Proteomes" id="UP000076722">
    <property type="component" value="Unassembled WGS sequence"/>
</dbReference>
<keyword evidence="7" id="KW-1185">Reference proteome</keyword>
<feature type="domain" description="MYND-type" evidence="5">
    <location>
        <begin position="505"/>
        <end position="573"/>
    </location>
</feature>
<evidence type="ECO:0000256" key="2">
    <source>
        <dbReference type="ARBA" id="ARBA00022771"/>
    </source>
</evidence>
<protein>
    <recommendedName>
        <fullName evidence="5">MYND-type domain-containing protein</fullName>
    </recommendedName>
</protein>
<keyword evidence="2 4" id="KW-0863">Zinc-finger</keyword>
<keyword evidence="3" id="KW-0862">Zinc</keyword>
<evidence type="ECO:0000259" key="5">
    <source>
        <dbReference type="PROSITE" id="PS50865"/>
    </source>
</evidence>
<dbReference type="SUPFAM" id="SSF144232">
    <property type="entry name" value="HIT/MYND zinc finger-like"/>
    <property type="match status" value="1"/>
</dbReference>
<name>A0A164QHM2_9AGAM</name>
<dbReference type="AlphaFoldDB" id="A0A164QHM2"/>
<accession>A0A164QHM2</accession>
<evidence type="ECO:0000313" key="7">
    <source>
        <dbReference type="Proteomes" id="UP000076722"/>
    </source>
</evidence>
<gene>
    <name evidence="6" type="ORF">SISNIDRAFT_526568</name>
</gene>
<evidence type="ECO:0000256" key="3">
    <source>
        <dbReference type="ARBA" id="ARBA00022833"/>
    </source>
</evidence>
<organism evidence="6 7">
    <name type="scientific">Sistotremastrum niveocremeum HHB9708</name>
    <dbReference type="NCBI Taxonomy" id="1314777"/>
    <lineage>
        <taxon>Eukaryota</taxon>
        <taxon>Fungi</taxon>
        <taxon>Dikarya</taxon>
        <taxon>Basidiomycota</taxon>
        <taxon>Agaricomycotina</taxon>
        <taxon>Agaricomycetes</taxon>
        <taxon>Sistotremastrales</taxon>
        <taxon>Sistotremastraceae</taxon>
        <taxon>Sertulicium</taxon>
        <taxon>Sertulicium niveocremeum</taxon>
    </lineage>
</organism>
<evidence type="ECO:0000313" key="6">
    <source>
        <dbReference type="EMBL" id="KZS89667.1"/>
    </source>
</evidence>
<reference evidence="6 7" key="1">
    <citation type="journal article" date="2016" name="Mol. Biol. Evol.">
        <title>Comparative Genomics of Early-Diverging Mushroom-Forming Fungi Provides Insights into the Origins of Lignocellulose Decay Capabilities.</title>
        <authorList>
            <person name="Nagy L.G."/>
            <person name="Riley R."/>
            <person name="Tritt A."/>
            <person name="Adam C."/>
            <person name="Daum C."/>
            <person name="Floudas D."/>
            <person name="Sun H."/>
            <person name="Yadav J.S."/>
            <person name="Pangilinan J."/>
            <person name="Larsson K.H."/>
            <person name="Matsuura K."/>
            <person name="Barry K."/>
            <person name="Labutti K."/>
            <person name="Kuo R."/>
            <person name="Ohm R.A."/>
            <person name="Bhattacharya S.S."/>
            <person name="Shirouzu T."/>
            <person name="Yoshinaga Y."/>
            <person name="Martin F.M."/>
            <person name="Grigoriev I.V."/>
            <person name="Hibbett D.S."/>
        </authorList>
    </citation>
    <scope>NUCLEOTIDE SEQUENCE [LARGE SCALE GENOMIC DNA]</scope>
    <source>
        <strain evidence="6 7">HHB9708</strain>
    </source>
</reference>
<evidence type="ECO:0000256" key="1">
    <source>
        <dbReference type="ARBA" id="ARBA00022723"/>
    </source>
</evidence>
<dbReference type="Pfam" id="PF01753">
    <property type="entry name" value="zf-MYND"/>
    <property type="match status" value="1"/>
</dbReference>
<sequence length="595" mass="68271">MSSTATETMTDPGEEVLPLDFIARQVFRMEKVSTERKLAGLVTRGQRLGAPHSVLKQLKGHKCDKDCVEPIELRRKVEKRCALAHGVFNTPGVNACSDILSAPGIVRMEEPPVQDGVMDCVMRLERIIDKDYSERKKEKLASVPSLLWRIRSLLRTYTDGLIHARKSPDLAYCDFELLYDVAFPLHHLGMLLQLDPPSFQDLLNACGLEMDLLVLDEPLDIGAARLIAMENELVEPSVDTLADALSQLDITPFNEDAAREMGGRDHPAYATVLFYGNLLMAYLLLPPDTEDNKRRRGKAMSRFVQWSSSMVLPQVIKDALADCMRPVYWDQALCREFCERGGLSAIVRHLRVPQVDEIAHFALWELLRQSEWLLPVLDWDAKGLFNLTEALATLAERTETIDGAPLFLNRNVGFTTMKELCFKIFHTYGLAPFQRKYKNRKWSDPITLYYISKRIESENLRLQTREDWHKLLGDFLLLRADTERQWKWSNLSSAGLWDCIENYGCANSNCKEMKALIMVRDFNKKGSREPPVAVEERLRGWGEKLKGCTGCRLVVYCCRECQQTAWPTHKTQCKEEKKRREMWTKYRDETKVTDA</sequence>
<dbReference type="OrthoDB" id="10257049at2759"/>
<proteinExistence type="predicted"/>
<keyword evidence="1" id="KW-0479">Metal-binding</keyword>
<dbReference type="Gene3D" id="6.10.140.2220">
    <property type="match status" value="1"/>
</dbReference>
<dbReference type="GO" id="GO:0008270">
    <property type="term" value="F:zinc ion binding"/>
    <property type="evidence" value="ECO:0007669"/>
    <property type="project" value="UniProtKB-KW"/>
</dbReference>